<dbReference type="PANTHER" id="PTHR24304:SF3">
    <property type="entry name" value="CHOLESTEROL 7-ALPHA-MONOOXYGENASE"/>
    <property type="match status" value="1"/>
</dbReference>
<dbReference type="GO" id="GO:0005506">
    <property type="term" value="F:iron ion binding"/>
    <property type="evidence" value="ECO:0007669"/>
    <property type="project" value="InterPro"/>
</dbReference>
<keyword evidence="6" id="KW-1185">Reference proteome</keyword>
<dbReference type="InterPro" id="IPR050529">
    <property type="entry name" value="CYP450_sterol_14alpha_dmase"/>
</dbReference>
<sequence>DGQSLCVSIYRRTGELPLVTGWLPFIGITLDYVAKPLGFLRKTQKKYGNVFTCKIAGKYFTFVADHFSFSIVMRQSKHLDFQKFAVGFSHQVSDSIPGGGGIMKQAWIKRVLCSDLQSVLPNVLTCIWYTKIYFDMIFIEICITCI</sequence>
<dbReference type="PANTHER" id="PTHR24304">
    <property type="entry name" value="CYTOCHROME P450 FAMILY 7"/>
    <property type="match status" value="1"/>
</dbReference>
<dbReference type="PRINTS" id="PR00465">
    <property type="entry name" value="EP450IV"/>
</dbReference>
<dbReference type="Gene3D" id="1.10.630.10">
    <property type="entry name" value="Cytochrome P450"/>
    <property type="match status" value="1"/>
</dbReference>
<proteinExistence type="inferred from homology"/>
<dbReference type="GO" id="GO:0042632">
    <property type="term" value="P:cholesterol homeostasis"/>
    <property type="evidence" value="ECO:0007669"/>
    <property type="project" value="TreeGrafter"/>
</dbReference>
<accession>A0A9J7XQY3</accession>
<organism evidence="5 6">
    <name type="scientific">Cyprinus carpio carpio</name>
    <dbReference type="NCBI Taxonomy" id="630221"/>
    <lineage>
        <taxon>Eukaryota</taxon>
        <taxon>Metazoa</taxon>
        <taxon>Chordata</taxon>
        <taxon>Craniata</taxon>
        <taxon>Vertebrata</taxon>
        <taxon>Euteleostomi</taxon>
        <taxon>Actinopterygii</taxon>
        <taxon>Neopterygii</taxon>
        <taxon>Teleostei</taxon>
        <taxon>Ostariophysi</taxon>
        <taxon>Cypriniformes</taxon>
        <taxon>Cyprinidae</taxon>
        <taxon>Cyprininae</taxon>
        <taxon>Cyprinus</taxon>
    </lineage>
</organism>
<keyword evidence="4" id="KW-0408">Iron</keyword>
<dbReference type="AlphaFoldDB" id="A0A9J7XQY3"/>
<keyword evidence="3" id="KW-0479">Metal-binding</keyword>
<evidence type="ECO:0000256" key="3">
    <source>
        <dbReference type="ARBA" id="ARBA00022723"/>
    </source>
</evidence>
<evidence type="ECO:0000256" key="4">
    <source>
        <dbReference type="ARBA" id="ARBA00023004"/>
    </source>
</evidence>
<dbReference type="GO" id="GO:0020037">
    <property type="term" value="F:heme binding"/>
    <property type="evidence" value="ECO:0007669"/>
    <property type="project" value="InterPro"/>
</dbReference>
<dbReference type="InterPro" id="IPR036396">
    <property type="entry name" value="Cyt_P450_sf"/>
</dbReference>
<dbReference type="InterPro" id="IPR002403">
    <property type="entry name" value="Cyt_P450_E_grp-IV"/>
</dbReference>
<protein>
    <submittedName>
        <fullName evidence="5">Uncharacterized protein</fullName>
    </submittedName>
</protein>
<keyword evidence="2" id="KW-0349">Heme</keyword>
<reference evidence="5" key="2">
    <citation type="submission" date="2025-09" db="UniProtKB">
        <authorList>
            <consortium name="Ensembl"/>
        </authorList>
    </citation>
    <scope>IDENTIFICATION</scope>
</reference>
<dbReference type="Proteomes" id="UP001108240">
    <property type="component" value="Unplaced"/>
</dbReference>
<evidence type="ECO:0000256" key="1">
    <source>
        <dbReference type="ARBA" id="ARBA00010617"/>
    </source>
</evidence>
<dbReference type="GeneTree" id="ENSGT00940000153141"/>
<evidence type="ECO:0000313" key="6">
    <source>
        <dbReference type="Proteomes" id="UP001108240"/>
    </source>
</evidence>
<dbReference type="GO" id="GO:0008395">
    <property type="term" value="F:steroid hydroxylase activity"/>
    <property type="evidence" value="ECO:0007669"/>
    <property type="project" value="TreeGrafter"/>
</dbReference>
<dbReference type="Ensembl" id="ENSCCRT00000175522.1">
    <property type="protein sequence ID" value="ENSCCRP00000109118.1"/>
    <property type="gene ID" value="ENSCCRG00000052964.1"/>
</dbReference>
<name>A0A9J7XQY3_CYPCA</name>
<reference evidence="5" key="1">
    <citation type="submission" date="2025-08" db="UniProtKB">
        <authorList>
            <consortium name="Ensembl"/>
        </authorList>
    </citation>
    <scope>IDENTIFICATION</scope>
</reference>
<evidence type="ECO:0000313" key="5">
    <source>
        <dbReference type="Ensembl" id="ENSCCRP00000109118.1"/>
    </source>
</evidence>
<dbReference type="GO" id="GO:0006699">
    <property type="term" value="P:bile acid biosynthetic process"/>
    <property type="evidence" value="ECO:0007669"/>
    <property type="project" value="TreeGrafter"/>
</dbReference>
<dbReference type="SUPFAM" id="SSF48264">
    <property type="entry name" value="Cytochrome P450"/>
    <property type="match status" value="1"/>
</dbReference>
<dbReference type="GO" id="GO:0016705">
    <property type="term" value="F:oxidoreductase activity, acting on paired donors, with incorporation or reduction of molecular oxygen"/>
    <property type="evidence" value="ECO:0007669"/>
    <property type="project" value="InterPro"/>
</dbReference>
<evidence type="ECO:0000256" key="2">
    <source>
        <dbReference type="ARBA" id="ARBA00022617"/>
    </source>
</evidence>
<comment type="similarity">
    <text evidence="1">Belongs to the cytochrome P450 family.</text>
</comment>